<dbReference type="SMART" id="SM00028">
    <property type="entry name" value="TPR"/>
    <property type="match status" value="2"/>
</dbReference>
<comment type="caution">
    <text evidence="1">The sequence shown here is derived from an EMBL/GenBank/DDBJ whole genome shotgun (WGS) entry which is preliminary data.</text>
</comment>
<dbReference type="Pfam" id="PF00515">
    <property type="entry name" value="TPR_1"/>
    <property type="match status" value="1"/>
</dbReference>
<dbReference type="Gene3D" id="1.25.40.10">
    <property type="entry name" value="Tetratricopeptide repeat domain"/>
    <property type="match status" value="1"/>
</dbReference>
<dbReference type="InterPro" id="IPR019734">
    <property type="entry name" value="TPR_rpt"/>
</dbReference>
<evidence type="ECO:0000313" key="1">
    <source>
        <dbReference type="EMBL" id="MPL90640.1"/>
    </source>
</evidence>
<organism evidence="1">
    <name type="scientific">bioreactor metagenome</name>
    <dbReference type="NCBI Taxonomy" id="1076179"/>
    <lineage>
        <taxon>unclassified sequences</taxon>
        <taxon>metagenomes</taxon>
        <taxon>ecological metagenomes</taxon>
    </lineage>
</organism>
<gene>
    <name evidence="1" type="ORF">SDC9_36694</name>
</gene>
<dbReference type="EMBL" id="VSSQ01000309">
    <property type="protein sequence ID" value="MPL90640.1"/>
    <property type="molecule type" value="Genomic_DNA"/>
</dbReference>
<dbReference type="InterPro" id="IPR011990">
    <property type="entry name" value="TPR-like_helical_dom_sf"/>
</dbReference>
<dbReference type="AlphaFoldDB" id="A0A644VH97"/>
<protein>
    <recommendedName>
        <fullName evidence="2">Tetratricopeptide repeat protein</fullName>
    </recommendedName>
</protein>
<sequence length="91" mass="10704">MEARYNNIRTLISEEKLEQAIKEIDEIIAQDANQDIAYYLKGNVFRKQQDWQNAINNYSLAIEINPSSPAKDARDMCIEILNFYNTDMYNH</sequence>
<accession>A0A644VH97</accession>
<dbReference type="SUPFAM" id="SSF48452">
    <property type="entry name" value="TPR-like"/>
    <property type="match status" value="1"/>
</dbReference>
<dbReference type="PROSITE" id="PS50005">
    <property type="entry name" value="TPR"/>
    <property type="match status" value="1"/>
</dbReference>
<name>A0A644VH97_9ZZZZ</name>
<proteinExistence type="predicted"/>
<evidence type="ECO:0008006" key="2">
    <source>
        <dbReference type="Google" id="ProtNLM"/>
    </source>
</evidence>
<reference evidence="1" key="1">
    <citation type="submission" date="2019-08" db="EMBL/GenBank/DDBJ databases">
        <authorList>
            <person name="Kucharzyk K."/>
            <person name="Murdoch R.W."/>
            <person name="Higgins S."/>
            <person name="Loffler F."/>
        </authorList>
    </citation>
    <scope>NUCLEOTIDE SEQUENCE</scope>
</reference>